<gene>
    <name evidence="3" type="ORF">M6B38_309425</name>
</gene>
<dbReference type="AlphaFoldDB" id="A0AAX6HIK3"/>
<proteinExistence type="predicted"/>
<keyword evidence="4" id="KW-1185">Reference proteome</keyword>
<evidence type="ECO:0000313" key="3">
    <source>
        <dbReference type="EMBL" id="KAJ6840401.1"/>
    </source>
</evidence>
<evidence type="ECO:0000256" key="2">
    <source>
        <dbReference type="SAM" id="Phobius"/>
    </source>
</evidence>
<sequence>MHTSADPSLDEPPGRTTLPRPPLHGRITFLLPLLFLLLLLLQCTARPPTPSLLFNSTDHPISPWPHAWPCATTIFHLPSPWSASHSRQRALQRCQHRTAVAAARSHRARARAVERHRRRRAHRGCAPLWWATSNEPPWATAILPGATHSLFVRFARRPVVTRAK</sequence>
<evidence type="ECO:0000313" key="4">
    <source>
        <dbReference type="Proteomes" id="UP001140949"/>
    </source>
</evidence>
<dbReference type="EMBL" id="JANAVB010009398">
    <property type="protein sequence ID" value="KAJ6840401.1"/>
    <property type="molecule type" value="Genomic_DNA"/>
</dbReference>
<reference evidence="3" key="1">
    <citation type="journal article" date="2023" name="GigaByte">
        <title>Genome assembly of the bearded iris, Iris pallida Lam.</title>
        <authorList>
            <person name="Bruccoleri R.E."/>
            <person name="Oakeley E.J."/>
            <person name="Faust A.M.E."/>
            <person name="Altorfer M."/>
            <person name="Dessus-Babus S."/>
            <person name="Burckhardt D."/>
            <person name="Oertli M."/>
            <person name="Naumann U."/>
            <person name="Petersen F."/>
            <person name="Wong J."/>
        </authorList>
    </citation>
    <scope>NUCLEOTIDE SEQUENCE</scope>
    <source>
        <strain evidence="3">GSM-AAB239-AS_SAM_17_03QT</strain>
    </source>
</reference>
<organism evidence="3 4">
    <name type="scientific">Iris pallida</name>
    <name type="common">Sweet iris</name>
    <dbReference type="NCBI Taxonomy" id="29817"/>
    <lineage>
        <taxon>Eukaryota</taxon>
        <taxon>Viridiplantae</taxon>
        <taxon>Streptophyta</taxon>
        <taxon>Embryophyta</taxon>
        <taxon>Tracheophyta</taxon>
        <taxon>Spermatophyta</taxon>
        <taxon>Magnoliopsida</taxon>
        <taxon>Liliopsida</taxon>
        <taxon>Asparagales</taxon>
        <taxon>Iridaceae</taxon>
        <taxon>Iridoideae</taxon>
        <taxon>Irideae</taxon>
        <taxon>Iris</taxon>
    </lineage>
</organism>
<feature type="transmembrane region" description="Helical" evidence="2">
    <location>
        <begin position="23"/>
        <end position="41"/>
    </location>
</feature>
<dbReference type="Proteomes" id="UP001140949">
    <property type="component" value="Unassembled WGS sequence"/>
</dbReference>
<keyword evidence="2" id="KW-1133">Transmembrane helix</keyword>
<keyword evidence="2" id="KW-0472">Membrane</keyword>
<reference evidence="3" key="2">
    <citation type="submission" date="2023-04" db="EMBL/GenBank/DDBJ databases">
        <authorList>
            <person name="Bruccoleri R.E."/>
            <person name="Oakeley E.J."/>
            <person name="Faust A.-M."/>
            <person name="Dessus-Babus S."/>
            <person name="Altorfer M."/>
            <person name="Burckhardt D."/>
            <person name="Oertli M."/>
            <person name="Naumann U."/>
            <person name="Petersen F."/>
            <person name="Wong J."/>
        </authorList>
    </citation>
    <scope>NUCLEOTIDE SEQUENCE</scope>
    <source>
        <strain evidence="3">GSM-AAB239-AS_SAM_17_03QT</strain>
        <tissue evidence="3">Leaf</tissue>
    </source>
</reference>
<accession>A0AAX6HIK3</accession>
<keyword evidence="2" id="KW-0812">Transmembrane</keyword>
<name>A0AAX6HIK3_IRIPA</name>
<feature type="region of interest" description="Disordered" evidence="1">
    <location>
        <begin position="1"/>
        <end position="21"/>
    </location>
</feature>
<comment type="caution">
    <text evidence="3">The sequence shown here is derived from an EMBL/GenBank/DDBJ whole genome shotgun (WGS) entry which is preliminary data.</text>
</comment>
<protein>
    <submittedName>
        <fullName evidence="3">Pollen-specific leucine-rich repeat extensin-like protein 3</fullName>
    </submittedName>
</protein>
<evidence type="ECO:0000256" key="1">
    <source>
        <dbReference type="SAM" id="MobiDB-lite"/>
    </source>
</evidence>